<evidence type="ECO:0000313" key="1">
    <source>
        <dbReference type="EMBL" id="APE35125.1"/>
    </source>
</evidence>
<name>A0A1J0VSW7_9NOCA</name>
<sequence>MSNGNGAVHLELHTDANSEVPYEQRFSVIGADLDTGRNGQEQVTAAVEGPDNVLSIPRVRTEPGRVAFVLAAANHGSDQNYTNGDCSVEYAVR</sequence>
<evidence type="ECO:0000313" key="2">
    <source>
        <dbReference type="Proteomes" id="UP000183810"/>
    </source>
</evidence>
<dbReference type="EMBL" id="CP018082">
    <property type="protein sequence ID" value="APE35125.1"/>
    <property type="molecule type" value="Genomic_DNA"/>
</dbReference>
<dbReference type="Proteomes" id="UP000183810">
    <property type="component" value="Chromosome"/>
</dbReference>
<gene>
    <name evidence="1" type="ORF">BOX37_15535</name>
</gene>
<organism evidence="1 2">
    <name type="scientific">Nocardia mangyaensis</name>
    <dbReference type="NCBI Taxonomy" id="2213200"/>
    <lineage>
        <taxon>Bacteria</taxon>
        <taxon>Bacillati</taxon>
        <taxon>Actinomycetota</taxon>
        <taxon>Actinomycetes</taxon>
        <taxon>Mycobacteriales</taxon>
        <taxon>Nocardiaceae</taxon>
        <taxon>Nocardia</taxon>
    </lineage>
</organism>
<dbReference type="OrthoDB" id="4570742at2"/>
<reference evidence="1" key="1">
    <citation type="submission" date="2016-11" db="EMBL/GenBank/DDBJ databases">
        <authorList>
            <person name="Jaros S."/>
            <person name="Januszkiewicz K."/>
            <person name="Wedrychowicz H."/>
        </authorList>
    </citation>
    <scope>NUCLEOTIDE SEQUENCE [LARGE SCALE GENOMIC DNA]</scope>
    <source>
        <strain evidence="1">Y48</strain>
    </source>
</reference>
<keyword evidence="2" id="KW-1185">Reference proteome</keyword>
<protein>
    <submittedName>
        <fullName evidence="1">Uncharacterized protein</fullName>
    </submittedName>
</protein>
<dbReference type="KEGG" id="nsl:BOX37_15535"/>
<dbReference type="RefSeq" id="WP_071928310.1">
    <property type="nucleotide sequence ID" value="NZ_CP018082.1"/>
</dbReference>
<accession>A0A1J0VSW7</accession>
<dbReference type="AlphaFoldDB" id="A0A1J0VSW7"/>
<proteinExistence type="predicted"/>